<protein>
    <submittedName>
        <fullName evidence="3">Uncharacterized protein</fullName>
    </submittedName>
</protein>
<organism evidence="3 4">
    <name type="scientific">Actinoplanes cyaneus</name>
    <dbReference type="NCBI Taxonomy" id="52696"/>
    <lineage>
        <taxon>Bacteria</taxon>
        <taxon>Bacillati</taxon>
        <taxon>Actinomycetota</taxon>
        <taxon>Actinomycetes</taxon>
        <taxon>Micromonosporales</taxon>
        <taxon>Micromonosporaceae</taxon>
        <taxon>Actinoplanes</taxon>
    </lineage>
</organism>
<proteinExistence type="predicted"/>
<keyword evidence="2" id="KW-1133">Transmembrane helix</keyword>
<evidence type="ECO:0000313" key="3">
    <source>
        <dbReference type="EMBL" id="GID62651.1"/>
    </source>
</evidence>
<keyword evidence="2" id="KW-0472">Membrane</keyword>
<dbReference type="Proteomes" id="UP000619479">
    <property type="component" value="Unassembled WGS sequence"/>
</dbReference>
<reference evidence="3" key="1">
    <citation type="submission" date="2021-01" db="EMBL/GenBank/DDBJ databases">
        <title>Whole genome shotgun sequence of Actinoplanes cyaneus NBRC 14990.</title>
        <authorList>
            <person name="Komaki H."/>
            <person name="Tamura T."/>
        </authorList>
    </citation>
    <scope>NUCLEOTIDE SEQUENCE</scope>
    <source>
        <strain evidence="3">NBRC 14990</strain>
    </source>
</reference>
<dbReference type="EMBL" id="BOMH01000003">
    <property type="protein sequence ID" value="GID62651.1"/>
    <property type="molecule type" value="Genomic_DNA"/>
</dbReference>
<accession>A0A919IE12</accession>
<keyword evidence="4" id="KW-1185">Reference proteome</keyword>
<dbReference type="AlphaFoldDB" id="A0A919IE12"/>
<evidence type="ECO:0000313" key="4">
    <source>
        <dbReference type="Proteomes" id="UP000619479"/>
    </source>
</evidence>
<name>A0A919IE12_9ACTN</name>
<sequence>MNQHDDSDPLASLEDWARKTERKVRRQRRLGGFAAKLRYVVMAGVAVALIVAAIPLIRSVWPEGKTAAAPAPTIDGVTATTSASAKPTGPFDGTAAASYPIGTQGITLPKATAVTGFTAVEVGAALKRVRDALVAGRLDQDMTVDHRPDDFLALLAPSSRTEVSKWFASGDFGSVATWIDPKVKLDPANQPRVSGRITYKSVVDDGIHTLRVTTNFVWVYAFQGEFLDRPLAVKHDEIVWNFPATKNLRTDDRGMWVGAANSYGAWLDCDGARRGLLAPTPKGGGTVTQTEDQDSLAKPDHALDIGDNCH</sequence>
<feature type="transmembrane region" description="Helical" evidence="2">
    <location>
        <begin position="37"/>
        <end position="57"/>
    </location>
</feature>
<comment type="caution">
    <text evidence="3">The sequence shown here is derived from an EMBL/GenBank/DDBJ whole genome shotgun (WGS) entry which is preliminary data.</text>
</comment>
<evidence type="ECO:0000256" key="1">
    <source>
        <dbReference type="SAM" id="MobiDB-lite"/>
    </source>
</evidence>
<feature type="region of interest" description="Disordered" evidence="1">
    <location>
        <begin position="280"/>
        <end position="300"/>
    </location>
</feature>
<dbReference type="RefSeq" id="WP_203738137.1">
    <property type="nucleotide sequence ID" value="NZ_BAAAUC010000029.1"/>
</dbReference>
<gene>
    <name evidence="3" type="ORF">Acy02nite_05320</name>
</gene>
<evidence type="ECO:0000256" key="2">
    <source>
        <dbReference type="SAM" id="Phobius"/>
    </source>
</evidence>
<keyword evidence="2" id="KW-0812">Transmembrane</keyword>